<keyword evidence="3" id="KW-1185">Reference proteome</keyword>
<evidence type="ECO:0000313" key="2">
    <source>
        <dbReference type="EMBL" id="KAG5670207.1"/>
    </source>
</evidence>
<dbReference type="EMBL" id="JADBJN010000003">
    <property type="protein sequence ID" value="KAG5670207.1"/>
    <property type="molecule type" value="Genomic_DNA"/>
</dbReference>
<dbReference type="Pfam" id="PF06477">
    <property type="entry name" value="DUF1091"/>
    <property type="match status" value="1"/>
</dbReference>
<accession>A0A9J6BKR6</accession>
<comment type="caution">
    <text evidence="2">The sequence shown here is derived from an EMBL/GenBank/DDBJ whole genome shotgun (WGS) entry which is preliminary data.</text>
</comment>
<feature type="signal peptide" evidence="1">
    <location>
        <begin position="1"/>
        <end position="17"/>
    </location>
</feature>
<proteinExistence type="predicted"/>
<name>A0A9J6BKR6_POLVA</name>
<reference evidence="2" key="1">
    <citation type="submission" date="2021-03" db="EMBL/GenBank/DDBJ databases">
        <title>Chromosome level genome of the anhydrobiotic midge Polypedilum vanderplanki.</title>
        <authorList>
            <person name="Yoshida Y."/>
            <person name="Kikawada T."/>
            <person name="Gusev O."/>
        </authorList>
    </citation>
    <scope>NUCLEOTIDE SEQUENCE</scope>
    <source>
        <strain evidence="2">NIAS01</strain>
        <tissue evidence="2">Whole body or cell culture</tissue>
    </source>
</reference>
<protein>
    <recommendedName>
        <fullName evidence="4">MD-2-related lipid-recognition domain-containing protein</fullName>
    </recommendedName>
</protein>
<organism evidence="2 3">
    <name type="scientific">Polypedilum vanderplanki</name>
    <name type="common">Sleeping chironomid midge</name>
    <dbReference type="NCBI Taxonomy" id="319348"/>
    <lineage>
        <taxon>Eukaryota</taxon>
        <taxon>Metazoa</taxon>
        <taxon>Ecdysozoa</taxon>
        <taxon>Arthropoda</taxon>
        <taxon>Hexapoda</taxon>
        <taxon>Insecta</taxon>
        <taxon>Pterygota</taxon>
        <taxon>Neoptera</taxon>
        <taxon>Endopterygota</taxon>
        <taxon>Diptera</taxon>
        <taxon>Nematocera</taxon>
        <taxon>Chironomoidea</taxon>
        <taxon>Chironomidae</taxon>
        <taxon>Chironominae</taxon>
        <taxon>Polypedilum</taxon>
        <taxon>Polypedilum</taxon>
    </lineage>
</organism>
<dbReference type="InterPro" id="IPR010512">
    <property type="entry name" value="DUF1091"/>
</dbReference>
<evidence type="ECO:0008006" key="4">
    <source>
        <dbReference type="Google" id="ProtNLM"/>
    </source>
</evidence>
<evidence type="ECO:0000313" key="3">
    <source>
        <dbReference type="Proteomes" id="UP001107558"/>
    </source>
</evidence>
<sequence length="177" mass="20324">MQFAILILFILVSNVSSFIFKQHSCECSKESLEKTVYPNFTCNPSKINKPGDSISAHFTFRKPINKLWVSGTLENKIRGKFQLMMTYEKKEVCKAIASVSTSTNPVFIMTYKTLKEAIPDFVHECPYTTVDIKNASFNTKYLPKFMLRGEYRTKIKTSISDNVEDWCIVTSVVNMEE</sequence>
<dbReference type="PANTHER" id="PTHR20898">
    <property type="entry name" value="DAEDALUS ON 3-RELATED-RELATED"/>
    <property type="match status" value="1"/>
</dbReference>
<dbReference type="AlphaFoldDB" id="A0A9J6BKR6"/>
<evidence type="ECO:0000256" key="1">
    <source>
        <dbReference type="SAM" id="SignalP"/>
    </source>
</evidence>
<feature type="chain" id="PRO_5039886937" description="MD-2-related lipid-recognition domain-containing protein" evidence="1">
    <location>
        <begin position="18"/>
        <end position="177"/>
    </location>
</feature>
<gene>
    <name evidence="2" type="ORF">PVAND_000485</name>
</gene>
<keyword evidence="1" id="KW-0732">Signal</keyword>
<dbReference type="PANTHER" id="PTHR20898:SF0">
    <property type="entry name" value="DAEDALUS ON 3-RELATED"/>
    <property type="match status" value="1"/>
</dbReference>
<dbReference type="Proteomes" id="UP001107558">
    <property type="component" value="Chromosome 3"/>
</dbReference>